<gene>
    <name evidence="1" type="ORF">LSALG_LOCUS30521</name>
</gene>
<evidence type="ECO:0000313" key="2">
    <source>
        <dbReference type="Proteomes" id="UP001177003"/>
    </source>
</evidence>
<dbReference type="Proteomes" id="UP001177003">
    <property type="component" value="Chromosome 6"/>
</dbReference>
<protein>
    <submittedName>
        <fullName evidence="1">Uncharacterized protein</fullName>
    </submittedName>
</protein>
<accession>A0AA35ZFL8</accession>
<name>A0AA35ZFL8_LACSI</name>
<keyword evidence="2" id="KW-1185">Reference proteome</keyword>
<proteinExistence type="predicted"/>
<organism evidence="1 2">
    <name type="scientific">Lactuca saligna</name>
    <name type="common">Willowleaf lettuce</name>
    <dbReference type="NCBI Taxonomy" id="75948"/>
    <lineage>
        <taxon>Eukaryota</taxon>
        <taxon>Viridiplantae</taxon>
        <taxon>Streptophyta</taxon>
        <taxon>Embryophyta</taxon>
        <taxon>Tracheophyta</taxon>
        <taxon>Spermatophyta</taxon>
        <taxon>Magnoliopsida</taxon>
        <taxon>eudicotyledons</taxon>
        <taxon>Gunneridae</taxon>
        <taxon>Pentapetalae</taxon>
        <taxon>asterids</taxon>
        <taxon>campanulids</taxon>
        <taxon>Asterales</taxon>
        <taxon>Asteraceae</taxon>
        <taxon>Cichorioideae</taxon>
        <taxon>Cichorieae</taxon>
        <taxon>Lactucinae</taxon>
        <taxon>Lactuca</taxon>
    </lineage>
</organism>
<sequence>MDHYGRVLTAEEFQLLQEQFSFLPEHGVMIPVEGSSIYDCPLGKVGHRQWFWVNQNLVAHGFLKTRDFPDHLPKLFGDNLTLGKRLGNIIVIKENWEDFILAATGAEVEISLEMGLRGHYRGKLCQWEVDLVEALPPPVSEKRIQELARLLSTEGRNANSGGPASPSHPVVGAIFPAHFPSSSSAYIPMTESDDVGLRPRKMRNTVSVPKLLGVDPGSYFVLGGAPGMSGDSSPSDKPSMVDEVRTASSPLASEAYALGWVVTKDSLLSEYIAALEWNSRAHPPATMKLFAAQSGTRMAVDL</sequence>
<dbReference type="AlphaFoldDB" id="A0AA35ZFL8"/>
<evidence type="ECO:0000313" key="1">
    <source>
        <dbReference type="EMBL" id="CAI9291376.1"/>
    </source>
</evidence>
<reference evidence="1" key="1">
    <citation type="submission" date="2023-04" db="EMBL/GenBank/DDBJ databases">
        <authorList>
            <person name="Vijverberg K."/>
            <person name="Xiong W."/>
            <person name="Schranz E."/>
        </authorList>
    </citation>
    <scope>NUCLEOTIDE SEQUENCE</scope>
</reference>
<dbReference type="EMBL" id="OX465082">
    <property type="protein sequence ID" value="CAI9291376.1"/>
    <property type="molecule type" value="Genomic_DNA"/>
</dbReference>